<sequence length="120" mass="13833">MRIRRAVRVDNLTGVYVLRKKCRCIELFFSQILANSTSTLRSPTGANMYAEERYSMHWGWYLLFLVVVIVGCTWKYFTDIFLIDKAGSEEIAQGGTPYKHLPPGISLDGLKERKGRRKDI</sequence>
<keyword evidence="2" id="KW-0812">Transmembrane</keyword>
<dbReference type="Proteomes" id="UP000054558">
    <property type="component" value="Unassembled WGS sequence"/>
</dbReference>
<evidence type="ECO:0000313" key="3">
    <source>
        <dbReference type="EMBL" id="GAQ79942.1"/>
    </source>
</evidence>
<evidence type="ECO:0000256" key="2">
    <source>
        <dbReference type="SAM" id="Phobius"/>
    </source>
</evidence>
<feature type="region of interest" description="Disordered" evidence="1">
    <location>
        <begin position="93"/>
        <end position="120"/>
    </location>
</feature>
<keyword evidence="2" id="KW-1133">Transmembrane helix</keyword>
<gene>
    <name evidence="3" type="ORF">KFL_000420140</name>
</gene>
<evidence type="ECO:0000313" key="4">
    <source>
        <dbReference type="Proteomes" id="UP000054558"/>
    </source>
</evidence>
<dbReference type="AlphaFoldDB" id="A0A1Y1HQ75"/>
<accession>A0A1Y1HQ75</accession>
<keyword evidence="4" id="KW-1185">Reference proteome</keyword>
<organism evidence="3 4">
    <name type="scientific">Klebsormidium nitens</name>
    <name type="common">Green alga</name>
    <name type="synonym">Ulothrix nitens</name>
    <dbReference type="NCBI Taxonomy" id="105231"/>
    <lineage>
        <taxon>Eukaryota</taxon>
        <taxon>Viridiplantae</taxon>
        <taxon>Streptophyta</taxon>
        <taxon>Klebsormidiophyceae</taxon>
        <taxon>Klebsormidiales</taxon>
        <taxon>Klebsormidiaceae</taxon>
        <taxon>Klebsormidium</taxon>
    </lineage>
</organism>
<name>A0A1Y1HQ75_KLENI</name>
<keyword evidence="2" id="KW-0472">Membrane</keyword>
<feature type="transmembrane region" description="Helical" evidence="2">
    <location>
        <begin position="58"/>
        <end position="77"/>
    </location>
</feature>
<protein>
    <submittedName>
        <fullName evidence="3">Uncharacterized protein</fullName>
    </submittedName>
</protein>
<proteinExistence type="predicted"/>
<reference evidence="3 4" key="1">
    <citation type="journal article" date="2014" name="Nat. Commun.">
        <title>Klebsormidium flaccidum genome reveals primary factors for plant terrestrial adaptation.</title>
        <authorList>
            <person name="Hori K."/>
            <person name="Maruyama F."/>
            <person name="Fujisawa T."/>
            <person name="Togashi T."/>
            <person name="Yamamoto N."/>
            <person name="Seo M."/>
            <person name="Sato S."/>
            <person name="Yamada T."/>
            <person name="Mori H."/>
            <person name="Tajima N."/>
            <person name="Moriyama T."/>
            <person name="Ikeuchi M."/>
            <person name="Watanabe M."/>
            <person name="Wada H."/>
            <person name="Kobayashi K."/>
            <person name="Saito M."/>
            <person name="Masuda T."/>
            <person name="Sasaki-Sekimoto Y."/>
            <person name="Mashiguchi K."/>
            <person name="Awai K."/>
            <person name="Shimojima M."/>
            <person name="Masuda S."/>
            <person name="Iwai M."/>
            <person name="Nobusawa T."/>
            <person name="Narise T."/>
            <person name="Kondo S."/>
            <person name="Saito H."/>
            <person name="Sato R."/>
            <person name="Murakawa M."/>
            <person name="Ihara Y."/>
            <person name="Oshima-Yamada Y."/>
            <person name="Ohtaka K."/>
            <person name="Satoh M."/>
            <person name="Sonobe K."/>
            <person name="Ishii M."/>
            <person name="Ohtani R."/>
            <person name="Kanamori-Sato M."/>
            <person name="Honoki R."/>
            <person name="Miyazaki D."/>
            <person name="Mochizuki H."/>
            <person name="Umetsu J."/>
            <person name="Higashi K."/>
            <person name="Shibata D."/>
            <person name="Kamiya Y."/>
            <person name="Sato N."/>
            <person name="Nakamura Y."/>
            <person name="Tabata S."/>
            <person name="Ida S."/>
            <person name="Kurokawa K."/>
            <person name="Ohta H."/>
        </authorList>
    </citation>
    <scope>NUCLEOTIDE SEQUENCE [LARGE SCALE GENOMIC DNA]</scope>
    <source>
        <strain evidence="3 4">NIES-2285</strain>
    </source>
</reference>
<dbReference type="EMBL" id="DF236991">
    <property type="protein sequence ID" value="GAQ79942.1"/>
    <property type="molecule type" value="Genomic_DNA"/>
</dbReference>
<evidence type="ECO:0000256" key="1">
    <source>
        <dbReference type="SAM" id="MobiDB-lite"/>
    </source>
</evidence>